<dbReference type="InterPro" id="IPR036250">
    <property type="entry name" value="AcylCo_DH-like_C"/>
</dbReference>
<evidence type="ECO:0000259" key="9">
    <source>
        <dbReference type="Pfam" id="PF02771"/>
    </source>
</evidence>
<evidence type="ECO:0000259" key="8">
    <source>
        <dbReference type="Pfam" id="PF02770"/>
    </source>
</evidence>
<evidence type="ECO:0000259" key="7">
    <source>
        <dbReference type="Pfam" id="PF00441"/>
    </source>
</evidence>
<name>A0ABS4AIW4_9PROT</name>
<dbReference type="InterPro" id="IPR013786">
    <property type="entry name" value="AcylCoA_DH/ox_N"/>
</dbReference>
<evidence type="ECO:0000256" key="5">
    <source>
        <dbReference type="ARBA" id="ARBA00023002"/>
    </source>
</evidence>
<gene>
    <name evidence="10" type="ORF">J8J14_19520</name>
</gene>
<dbReference type="PANTHER" id="PTHR43884:SF25">
    <property type="entry name" value="ACYL-COA DEHYDROGENASE YDBM-RELATED"/>
    <property type="match status" value="1"/>
</dbReference>
<dbReference type="Pfam" id="PF00441">
    <property type="entry name" value="Acyl-CoA_dh_1"/>
    <property type="match status" value="1"/>
</dbReference>
<dbReference type="SUPFAM" id="SSF56645">
    <property type="entry name" value="Acyl-CoA dehydrogenase NM domain-like"/>
    <property type="match status" value="1"/>
</dbReference>
<dbReference type="RefSeq" id="WP_209381237.1">
    <property type="nucleotide sequence ID" value="NZ_JAGIZB010000023.1"/>
</dbReference>
<keyword evidence="5 6" id="KW-0560">Oxidoreductase</keyword>
<comment type="cofactor">
    <cofactor evidence="1 6">
        <name>FAD</name>
        <dbReference type="ChEBI" id="CHEBI:57692"/>
    </cofactor>
</comment>
<dbReference type="EMBL" id="JAGIZB010000023">
    <property type="protein sequence ID" value="MBP0446970.1"/>
    <property type="molecule type" value="Genomic_DNA"/>
</dbReference>
<keyword evidence="11" id="KW-1185">Reference proteome</keyword>
<dbReference type="InterPro" id="IPR006089">
    <property type="entry name" value="Acyl-CoA_DH_CS"/>
</dbReference>
<evidence type="ECO:0000256" key="6">
    <source>
        <dbReference type="RuleBase" id="RU362125"/>
    </source>
</evidence>
<dbReference type="InterPro" id="IPR009075">
    <property type="entry name" value="AcylCo_DH/oxidase_C"/>
</dbReference>
<dbReference type="Proteomes" id="UP000681594">
    <property type="component" value="Unassembled WGS sequence"/>
</dbReference>
<evidence type="ECO:0000256" key="3">
    <source>
        <dbReference type="ARBA" id="ARBA00022630"/>
    </source>
</evidence>
<feature type="domain" description="Acyl-CoA oxidase/dehydrogenase middle" evidence="8">
    <location>
        <begin position="284"/>
        <end position="384"/>
    </location>
</feature>
<accession>A0ABS4AIW4</accession>
<dbReference type="InterPro" id="IPR037069">
    <property type="entry name" value="AcylCoA_DH/ox_N_sf"/>
</dbReference>
<dbReference type="Gene3D" id="1.20.140.10">
    <property type="entry name" value="Butyryl-CoA Dehydrogenase, subunit A, domain 3"/>
    <property type="match status" value="1"/>
</dbReference>
<dbReference type="PANTHER" id="PTHR43884">
    <property type="entry name" value="ACYL-COA DEHYDROGENASE"/>
    <property type="match status" value="1"/>
</dbReference>
<dbReference type="InterPro" id="IPR046373">
    <property type="entry name" value="Acyl-CoA_Oxase/DH_mid-dom_sf"/>
</dbReference>
<evidence type="ECO:0000256" key="1">
    <source>
        <dbReference type="ARBA" id="ARBA00001974"/>
    </source>
</evidence>
<evidence type="ECO:0000313" key="11">
    <source>
        <dbReference type="Proteomes" id="UP000681594"/>
    </source>
</evidence>
<dbReference type="InterPro" id="IPR009100">
    <property type="entry name" value="AcylCoA_DH/oxidase_NM_dom_sf"/>
</dbReference>
<dbReference type="Gene3D" id="2.40.110.10">
    <property type="entry name" value="Butyryl-CoA Dehydrogenase, subunit A, domain 2"/>
    <property type="match status" value="1"/>
</dbReference>
<dbReference type="PROSITE" id="PS00073">
    <property type="entry name" value="ACYL_COA_DH_2"/>
    <property type="match status" value="1"/>
</dbReference>
<keyword evidence="3 6" id="KW-0285">Flavoprotein</keyword>
<feature type="domain" description="Acyl-CoA dehydrogenase/oxidase C-terminal" evidence="7">
    <location>
        <begin position="399"/>
        <end position="548"/>
    </location>
</feature>
<feature type="domain" description="Acyl-CoA dehydrogenase/oxidase N-terminal" evidence="9">
    <location>
        <begin position="167"/>
        <end position="278"/>
    </location>
</feature>
<proteinExistence type="inferred from homology"/>
<evidence type="ECO:0000256" key="4">
    <source>
        <dbReference type="ARBA" id="ARBA00022827"/>
    </source>
</evidence>
<comment type="caution">
    <text evidence="10">The sequence shown here is derived from an EMBL/GenBank/DDBJ whole genome shotgun (WGS) entry which is preliminary data.</text>
</comment>
<protein>
    <submittedName>
        <fullName evidence="10">Acyl-CoA/acyl-ACP dehydrogenase</fullName>
    </submittedName>
</protein>
<dbReference type="InterPro" id="IPR006091">
    <property type="entry name" value="Acyl-CoA_Oxase/DH_mid-dom"/>
</dbReference>
<dbReference type="SUPFAM" id="SSF47203">
    <property type="entry name" value="Acyl-CoA dehydrogenase C-terminal domain-like"/>
    <property type="match status" value="1"/>
</dbReference>
<organism evidence="10 11">
    <name type="scientific">Pararoseomonas baculiformis</name>
    <dbReference type="NCBI Taxonomy" id="2820812"/>
    <lineage>
        <taxon>Bacteria</taxon>
        <taxon>Pseudomonadati</taxon>
        <taxon>Pseudomonadota</taxon>
        <taxon>Alphaproteobacteria</taxon>
        <taxon>Acetobacterales</taxon>
        <taxon>Acetobacteraceae</taxon>
        <taxon>Pararoseomonas</taxon>
    </lineage>
</organism>
<dbReference type="Pfam" id="PF02771">
    <property type="entry name" value="Acyl-CoA_dh_N"/>
    <property type="match status" value="1"/>
</dbReference>
<evidence type="ECO:0000256" key="2">
    <source>
        <dbReference type="ARBA" id="ARBA00009347"/>
    </source>
</evidence>
<dbReference type="Gene3D" id="1.10.540.10">
    <property type="entry name" value="Acyl-CoA dehydrogenase/oxidase, N-terminal domain"/>
    <property type="match status" value="1"/>
</dbReference>
<sequence>MNAVTDNLTLADHAAALAAAERLFEEGRRAVAATVAPTGRPDAALMDRHQFPLHGLAWQAAYVEALRQTLRWAGQLSADGRLGTTEAAILRLGFAEYASQLAGGIPMSQTEMVRPADLGVPPEAVARFLAEPALARLAAPAGLEAARLTLADAVAAGDYGAIGLEDEALEATRNEFLRFTAAEVTPHAQEWHQKDELIPLELIGKLSEMGVFGLTVPEEFGGLGLGKVAMCLVSEALSGGYIGVGSLGTRSEIAAELIRLGGTEDQRRHWLPRLASGEVLPTAVFTEPNTGSDLGNLRTRAVREGDVYRIYGAKTWITHGSRSDLMTLLVRTGPADSGYKGLSMLLAEKPRGTEADPFPAPGMSGAEIPVLGYRGMKEYEIGFDGFEVPVSALLGGVEGQGFKQLMETFESARIQTAARALGVAQNAMELGVSYATTREQFGRAILHFPRVHAKLAWMAAETMMARQLSYFAARTKDSGQRCDIEAGMAKLLAARVAWSNADSALQIHGGNGYAIEYPISRVLCDARILSIFEGAAEIQAQVIARGLLGRVN</sequence>
<comment type="similarity">
    <text evidence="2 6">Belongs to the acyl-CoA dehydrogenase family.</text>
</comment>
<evidence type="ECO:0000313" key="10">
    <source>
        <dbReference type="EMBL" id="MBP0446970.1"/>
    </source>
</evidence>
<reference evidence="10 11" key="1">
    <citation type="submission" date="2021-03" db="EMBL/GenBank/DDBJ databases">
        <authorList>
            <person name="So Y."/>
        </authorList>
    </citation>
    <scope>NUCLEOTIDE SEQUENCE [LARGE SCALE GENOMIC DNA]</scope>
    <source>
        <strain evidence="10 11">SSH11</strain>
    </source>
</reference>
<keyword evidence="4 6" id="KW-0274">FAD</keyword>
<dbReference type="Pfam" id="PF02770">
    <property type="entry name" value="Acyl-CoA_dh_M"/>
    <property type="match status" value="1"/>
</dbReference>